<feature type="domain" description="FAD/NAD(P)-binding" evidence="5">
    <location>
        <begin position="9"/>
        <end position="294"/>
    </location>
</feature>
<evidence type="ECO:0000256" key="4">
    <source>
        <dbReference type="ARBA" id="ARBA00023002"/>
    </source>
</evidence>
<accession>A0A3B0TM95</accession>
<sequence>MSKQEITTDVVIIGAGPVGLFAVFELGLLDLKCHVFDILDRPGGQCAELYPEKPIYDVPGFKVITGQQLTDNLMEQIEPFGAQFHFNRMVTSLEKKSDGSFKLTTDEDEVYHAKIVVVAAGGGSFLPKRPPVPGIEEHEDSSVFYSVRRMEEFRDHDIMIVGGGDSALDWVLNLQPIARSMTLVHRRDAFRAAPATVNEMKKLVDAGKMKLVLGQIGELHGENGQLNALTVKTGDGPLKMDVTRLLPFFGLTMKLGPVAEWGLELNDNLISVDTEKFESSVPGVFAIGDINHYPGKLKLILSGFHEAALMAQAAKKIIAPDERIVFQYTTSSTKLQKKLGVTK</sequence>
<proteinExistence type="inferred from homology"/>
<dbReference type="Pfam" id="PF07992">
    <property type="entry name" value="Pyr_redox_2"/>
    <property type="match status" value="1"/>
</dbReference>
<dbReference type="Gene3D" id="3.50.50.60">
    <property type="entry name" value="FAD/NAD(P)-binding domain"/>
    <property type="match status" value="2"/>
</dbReference>
<dbReference type="GO" id="GO:0004324">
    <property type="term" value="F:ferredoxin-NADP+ reductase activity"/>
    <property type="evidence" value="ECO:0007669"/>
    <property type="project" value="InterPro"/>
</dbReference>
<keyword evidence="4 6" id="KW-0560">Oxidoreductase</keyword>
<dbReference type="PRINTS" id="PR00469">
    <property type="entry name" value="PNDRDTASEII"/>
</dbReference>
<reference evidence="6" key="1">
    <citation type="submission" date="2018-06" db="EMBL/GenBank/DDBJ databases">
        <authorList>
            <person name="Zhirakovskaya E."/>
        </authorList>
    </citation>
    <scope>NUCLEOTIDE SEQUENCE</scope>
</reference>
<keyword evidence="3" id="KW-0521">NADP</keyword>
<dbReference type="GO" id="GO:0004791">
    <property type="term" value="F:thioredoxin-disulfide reductase (NADPH) activity"/>
    <property type="evidence" value="ECO:0007669"/>
    <property type="project" value="UniProtKB-EC"/>
</dbReference>
<dbReference type="EMBL" id="UOEO01000119">
    <property type="protein sequence ID" value="VAW19785.1"/>
    <property type="molecule type" value="Genomic_DNA"/>
</dbReference>
<evidence type="ECO:0000256" key="3">
    <source>
        <dbReference type="ARBA" id="ARBA00022857"/>
    </source>
</evidence>
<keyword evidence="2" id="KW-0274">FAD</keyword>
<evidence type="ECO:0000256" key="1">
    <source>
        <dbReference type="ARBA" id="ARBA00022630"/>
    </source>
</evidence>
<dbReference type="PRINTS" id="PR00368">
    <property type="entry name" value="FADPNR"/>
</dbReference>
<protein>
    <submittedName>
        <fullName evidence="6">Thioredoxin reductase</fullName>
        <ecNumber evidence="6">1.8.1.9</ecNumber>
    </submittedName>
</protein>
<evidence type="ECO:0000313" key="6">
    <source>
        <dbReference type="EMBL" id="VAW19785.1"/>
    </source>
</evidence>
<dbReference type="HAMAP" id="MF_01685">
    <property type="entry name" value="FENR2"/>
    <property type="match status" value="1"/>
</dbReference>
<dbReference type="SUPFAM" id="SSF51905">
    <property type="entry name" value="FAD/NAD(P)-binding domain"/>
    <property type="match status" value="1"/>
</dbReference>
<dbReference type="InterPro" id="IPR023753">
    <property type="entry name" value="FAD/NAD-binding_dom"/>
</dbReference>
<dbReference type="AlphaFoldDB" id="A0A3B0TM95"/>
<dbReference type="InterPro" id="IPR036188">
    <property type="entry name" value="FAD/NAD-bd_sf"/>
</dbReference>
<dbReference type="InterPro" id="IPR022890">
    <property type="entry name" value="Fd--NADP_Rdtase_type_2"/>
</dbReference>
<dbReference type="PANTHER" id="PTHR48105">
    <property type="entry name" value="THIOREDOXIN REDUCTASE 1-RELATED-RELATED"/>
    <property type="match status" value="1"/>
</dbReference>
<gene>
    <name evidence="6" type="ORF">MNBD_ALPHA12-666</name>
</gene>
<evidence type="ECO:0000256" key="2">
    <source>
        <dbReference type="ARBA" id="ARBA00022827"/>
    </source>
</evidence>
<organism evidence="6">
    <name type="scientific">hydrothermal vent metagenome</name>
    <dbReference type="NCBI Taxonomy" id="652676"/>
    <lineage>
        <taxon>unclassified sequences</taxon>
        <taxon>metagenomes</taxon>
        <taxon>ecological metagenomes</taxon>
    </lineage>
</organism>
<dbReference type="InterPro" id="IPR050097">
    <property type="entry name" value="Ferredoxin-NADP_redctase_2"/>
</dbReference>
<name>A0A3B0TM95_9ZZZZ</name>
<evidence type="ECO:0000259" key="5">
    <source>
        <dbReference type="Pfam" id="PF07992"/>
    </source>
</evidence>
<dbReference type="EC" id="1.8.1.9" evidence="6"/>
<keyword evidence="1" id="KW-0285">Flavoprotein</keyword>